<keyword evidence="1" id="KW-0732">Signal</keyword>
<reference evidence="3" key="1">
    <citation type="submission" date="2018-08" db="EMBL/GenBank/DDBJ databases">
        <authorList>
            <person name="Liu Z.-W."/>
            <person name="Du Z.-J."/>
        </authorList>
    </citation>
    <scope>NUCLEOTIDE SEQUENCE [LARGE SCALE GENOMIC DNA]</scope>
    <source>
        <strain evidence="3">H4X</strain>
    </source>
</reference>
<evidence type="ECO:0000313" key="2">
    <source>
        <dbReference type="EMBL" id="RDV16214.1"/>
    </source>
</evidence>
<comment type="caution">
    <text evidence="2">The sequence shown here is derived from an EMBL/GenBank/DDBJ whole genome shotgun (WGS) entry which is preliminary data.</text>
</comment>
<gene>
    <name evidence="2" type="ORF">DXT99_05970</name>
</gene>
<protein>
    <submittedName>
        <fullName evidence="2">Uncharacterized protein</fullName>
    </submittedName>
</protein>
<evidence type="ECO:0000256" key="1">
    <source>
        <dbReference type="SAM" id="SignalP"/>
    </source>
</evidence>
<sequence length="189" mass="21224">MKISLRYFFVLLLATAVLTSCEKCGEVTLNQPTAADAEWLVYRQNDSIMFETNTGEPVVYTRSGIFAQEFPGEGFTATDECIGSFNVQIRTLMEDVAGVEPALSTRILRQPDNLQVELSVADHGIWEINNEAPPTFESHEINGRAYNNVYEVITNSTDDGGVRRILYNKEFGFLSIEFNDGRVLQQRPS</sequence>
<evidence type="ECO:0000313" key="3">
    <source>
        <dbReference type="Proteomes" id="UP000256708"/>
    </source>
</evidence>
<accession>A0A3D8LG58</accession>
<dbReference type="Proteomes" id="UP000256708">
    <property type="component" value="Unassembled WGS sequence"/>
</dbReference>
<feature type="chain" id="PRO_5017678528" evidence="1">
    <location>
        <begin position="20"/>
        <end position="189"/>
    </location>
</feature>
<dbReference type="PROSITE" id="PS51257">
    <property type="entry name" value="PROKAR_LIPOPROTEIN"/>
    <property type="match status" value="1"/>
</dbReference>
<feature type="signal peptide" evidence="1">
    <location>
        <begin position="1"/>
        <end position="19"/>
    </location>
</feature>
<dbReference type="OrthoDB" id="851556at2"/>
<dbReference type="AlphaFoldDB" id="A0A3D8LG58"/>
<organism evidence="2 3">
    <name type="scientific">Pontibacter diazotrophicus</name>
    <dbReference type="NCBI Taxonomy" id="1400979"/>
    <lineage>
        <taxon>Bacteria</taxon>
        <taxon>Pseudomonadati</taxon>
        <taxon>Bacteroidota</taxon>
        <taxon>Cytophagia</taxon>
        <taxon>Cytophagales</taxon>
        <taxon>Hymenobacteraceae</taxon>
        <taxon>Pontibacter</taxon>
    </lineage>
</organism>
<name>A0A3D8LG58_9BACT</name>
<dbReference type="EMBL" id="QRGR01000005">
    <property type="protein sequence ID" value="RDV16214.1"/>
    <property type="molecule type" value="Genomic_DNA"/>
</dbReference>
<proteinExistence type="predicted"/>
<keyword evidence="3" id="KW-1185">Reference proteome</keyword>
<dbReference type="RefSeq" id="WP_115564624.1">
    <property type="nucleotide sequence ID" value="NZ_QRGR01000005.1"/>
</dbReference>